<dbReference type="AlphaFoldDB" id="A0A9Q0RYV6"/>
<evidence type="ECO:0000256" key="2">
    <source>
        <dbReference type="SAM" id="Phobius"/>
    </source>
</evidence>
<dbReference type="Proteomes" id="UP001151699">
    <property type="component" value="Chromosome X"/>
</dbReference>
<name>A0A9Q0RYV6_9DIPT</name>
<dbReference type="OrthoDB" id="5976774at2759"/>
<dbReference type="InterPro" id="IPR033369">
    <property type="entry name" value="C19orf12"/>
</dbReference>
<dbReference type="PANTHER" id="PTHR31493">
    <property type="entry name" value="NAZO FAMILY MEMBER"/>
    <property type="match status" value="1"/>
</dbReference>
<protein>
    <submittedName>
        <fullName evidence="3">Protein Nazo</fullName>
    </submittedName>
</protein>
<dbReference type="EMBL" id="WJQU01000003">
    <property type="protein sequence ID" value="KAJ6637561.1"/>
    <property type="molecule type" value="Genomic_DNA"/>
</dbReference>
<comment type="caution">
    <text evidence="3">The sequence shown here is derived from an EMBL/GenBank/DDBJ whole genome shotgun (WGS) entry which is preliminary data.</text>
</comment>
<keyword evidence="2" id="KW-1133">Transmembrane helix</keyword>
<dbReference type="PANTHER" id="PTHR31493:SF1">
    <property type="entry name" value="PROTEIN C19ORF12"/>
    <property type="match status" value="1"/>
</dbReference>
<gene>
    <name evidence="3" type="primary">Nazo</name>
    <name evidence="3" type="ORF">Bhyg_10292</name>
</gene>
<feature type="transmembrane region" description="Helical" evidence="2">
    <location>
        <begin position="40"/>
        <end position="63"/>
    </location>
</feature>
<keyword evidence="4" id="KW-1185">Reference proteome</keyword>
<evidence type="ECO:0000256" key="1">
    <source>
        <dbReference type="ARBA" id="ARBA00029457"/>
    </source>
</evidence>
<proteinExistence type="inferred from homology"/>
<comment type="similarity">
    <text evidence="1">Belongs to the C19orf12 family.</text>
</comment>
<organism evidence="3 4">
    <name type="scientific">Pseudolycoriella hygida</name>
    <dbReference type="NCBI Taxonomy" id="35572"/>
    <lineage>
        <taxon>Eukaryota</taxon>
        <taxon>Metazoa</taxon>
        <taxon>Ecdysozoa</taxon>
        <taxon>Arthropoda</taxon>
        <taxon>Hexapoda</taxon>
        <taxon>Insecta</taxon>
        <taxon>Pterygota</taxon>
        <taxon>Neoptera</taxon>
        <taxon>Endopterygota</taxon>
        <taxon>Diptera</taxon>
        <taxon>Nematocera</taxon>
        <taxon>Sciaroidea</taxon>
        <taxon>Sciaridae</taxon>
        <taxon>Pseudolycoriella</taxon>
    </lineage>
</organism>
<evidence type="ECO:0000313" key="4">
    <source>
        <dbReference type="Proteomes" id="UP001151699"/>
    </source>
</evidence>
<sequence>MTVNTREFFDGVAILTDQRNMRVTMKQSAKGAMICGASSFAGGLVFGPVGLAIGGIIGGLSAWQMSKDEFKSLGEIIKNDLTDYQREQLLQHIMASVRDIEITDIAILLPLLMSTESVQATVLKTVVTYIGRELSLRVVD</sequence>
<evidence type="ECO:0000313" key="3">
    <source>
        <dbReference type="EMBL" id="KAJ6637561.1"/>
    </source>
</evidence>
<accession>A0A9Q0RYV6</accession>
<keyword evidence="2" id="KW-0812">Transmembrane</keyword>
<reference evidence="3" key="1">
    <citation type="submission" date="2022-07" db="EMBL/GenBank/DDBJ databases">
        <authorList>
            <person name="Trinca V."/>
            <person name="Uliana J.V.C."/>
            <person name="Torres T.T."/>
            <person name="Ward R.J."/>
            <person name="Monesi N."/>
        </authorList>
    </citation>
    <scope>NUCLEOTIDE SEQUENCE</scope>
    <source>
        <strain evidence="3">HSMRA1968</strain>
        <tissue evidence="3">Whole embryos</tissue>
    </source>
</reference>
<keyword evidence="2" id="KW-0472">Membrane</keyword>
<dbReference type="Pfam" id="PF20721">
    <property type="entry name" value="C19orf12"/>
    <property type="match status" value="1"/>
</dbReference>